<organism evidence="2">
    <name type="scientific">viral metagenome</name>
    <dbReference type="NCBI Taxonomy" id="1070528"/>
    <lineage>
        <taxon>unclassified sequences</taxon>
        <taxon>metagenomes</taxon>
        <taxon>organismal metagenomes</taxon>
    </lineage>
</organism>
<feature type="transmembrane region" description="Helical" evidence="1">
    <location>
        <begin position="20"/>
        <end position="38"/>
    </location>
</feature>
<keyword evidence="1" id="KW-1133">Transmembrane helix</keyword>
<evidence type="ECO:0000313" key="2">
    <source>
        <dbReference type="EMBL" id="QHU02732.1"/>
    </source>
</evidence>
<reference evidence="2" key="1">
    <citation type="journal article" date="2020" name="Nature">
        <title>Giant virus diversity and host interactions through global metagenomics.</title>
        <authorList>
            <person name="Schulz F."/>
            <person name="Roux S."/>
            <person name="Paez-Espino D."/>
            <person name="Jungbluth S."/>
            <person name="Walsh D.A."/>
            <person name="Denef V.J."/>
            <person name="McMahon K.D."/>
            <person name="Konstantinidis K.T."/>
            <person name="Eloe-Fadrosh E.A."/>
            <person name="Kyrpides N.C."/>
            <person name="Woyke T."/>
        </authorList>
    </citation>
    <scope>NUCLEOTIDE SEQUENCE</scope>
    <source>
        <strain evidence="2">GVMAG-M-3300025880-76</strain>
    </source>
</reference>
<feature type="transmembrane region" description="Helical" evidence="1">
    <location>
        <begin position="86"/>
        <end position="107"/>
    </location>
</feature>
<keyword evidence="1" id="KW-0472">Membrane</keyword>
<proteinExistence type="predicted"/>
<keyword evidence="1" id="KW-0812">Transmembrane</keyword>
<feature type="transmembrane region" description="Helical" evidence="1">
    <location>
        <begin position="58"/>
        <end position="79"/>
    </location>
</feature>
<protein>
    <submittedName>
        <fullName evidence="2">Uncharacterized protein</fullName>
    </submittedName>
</protein>
<dbReference type="EMBL" id="MN740362">
    <property type="protein sequence ID" value="QHU02732.1"/>
    <property type="molecule type" value="Genomic_DNA"/>
</dbReference>
<name>A0A6C0JAQ1_9ZZZZ</name>
<evidence type="ECO:0000256" key="1">
    <source>
        <dbReference type="SAM" id="Phobius"/>
    </source>
</evidence>
<dbReference type="AlphaFoldDB" id="A0A6C0JAQ1"/>
<accession>A0A6C0JAQ1</accession>
<sequence length="111" mass="12682">MHLINSSIAKYKKLCTPASVYLLLSIVSFIVIVIQNIFNPTDLCVGIYGCPSSVQMKSAFFTIELIYIFFWTWILSLICNAGYKKIAWLIVLFPIILMFIVMGSIIFEMNK</sequence>